<dbReference type="Pfam" id="PF00691">
    <property type="entry name" value="OmpA"/>
    <property type="match status" value="1"/>
</dbReference>
<dbReference type="NCBIfam" id="NF006541">
    <property type="entry name" value="PRK09038.1"/>
    <property type="match status" value="1"/>
</dbReference>
<dbReference type="CDD" id="cd07185">
    <property type="entry name" value="OmpA_C-like"/>
    <property type="match status" value="1"/>
</dbReference>
<comment type="subcellular location">
    <subcellularLocation>
        <location evidence="1">Cell membrane</location>
        <topology evidence="1">Single-pass membrane protein</topology>
    </subcellularLocation>
</comment>
<dbReference type="RefSeq" id="WP_238482429.1">
    <property type="nucleotide sequence ID" value="NZ_BPMK01000011.1"/>
</dbReference>
<keyword evidence="3" id="KW-1003">Cell membrane</keyword>
<feature type="domain" description="OmpA-like" evidence="9">
    <location>
        <begin position="137"/>
        <end position="257"/>
    </location>
</feature>
<evidence type="ECO:0000256" key="8">
    <source>
        <dbReference type="SAM" id="Phobius"/>
    </source>
</evidence>
<keyword evidence="5 8" id="KW-1133">Transmembrane helix</keyword>
<evidence type="ECO:0000256" key="6">
    <source>
        <dbReference type="ARBA" id="ARBA00023136"/>
    </source>
</evidence>
<keyword evidence="10" id="KW-0282">Flagellum</keyword>
<evidence type="ECO:0000259" key="9">
    <source>
        <dbReference type="PROSITE" id="PS51123"/>
    </source>
</evidence>
<keyword evidence="11" id="KW-1185">Reference proteome</keyword>
<evidence type="ECO:0000256" key="5">
    <source>
        <dbReference type="ARBA" id="ARBA00022989"/>
    </source>
</evidence>
<comment type="similarity">
    <text evidence="2">Belongs to the MotB family.</text>
</comment>
<keyword evidence="6 7" id="KW-0472">Membrane</keyword>
<gene>
    <name evidence="10" type="primary">motB_2</name>
    <name evidence="10" type="ORF">NCCP691_26690</name>
</gene>
<dbReference type="Proteomes" id="UP000887222">
    <property type="component" value="Unassembled WGS sequence"/>
</dbReference>
<dbReference type="InterPro" id="IPR025713">
    <property type="entry name" value="MotB-like_N_dom"/>
</dbReference>
<comment type="caution">
    <text evidence="10">The sequence shown here is derived from an EMBL/GenBank/DDBJ whole genome shotgun (WGS) entry which is preliminary data.</text>
</comment>
<accession>A0ABQ4Q769</accession>
<name>A0ABQ4Q769_9BURK</name>
<keyword evidence="10" id="KW-0966">Cell projection</keyword>
<keyword evidence="10" id="KW-0969">Cilium</keyword>
<feature type="transmembrane region" description="Helical" evidence="8">
    <location>
        <begin position="28"/>
        <end position="48"/>
    </location>
</feature>
<dbReference type="Pfam" id="PF13677">
    <property type="entry name" value="MotB_plug"/>
    <property type="match status" value="1"/>
</dbReference>
<dbReference type="Gene3D" id="3.30.1330.60">
    <property type="entry name" value="OmpA-like domain"/>
    <property type="match status" value="1"/>
</dbReference>
<dbReference type="InterPro" id="IPR036737">
    <property type="entry name" value="OmpA-like_sf"/>
</dbReference>
<evidence type="ECO:0000256" key="4">
    <source>
        <dbReference type="ARBA" id="ARBA00022692"/>
    </source>
</evidence>
<dbReference type="PANTHER" id="PTHR30329">
    <property type="entry name" value="STATOR ELEMENT OF FLAGELLAR MOTOR COMPLEX"/>
    <property type="match status" value="1"/>
</dbReference>
<evidence type="ECO:0000313" key="11">
    <source>
        <dbReference type="Proteomes" id="UP000887222"/>
    </source>
</evidence>
<keyword evidence="4 8" id="KW-0812">Transmembrane</keyword>
<evidence type="ECO:0000256" key="7">
    <source>
        <dbReference type="PROSITE-ProRule" id="PRU00473"/>
    </source>
</evidence>
<dbReference type="InterPro" id="IPR050330">
    <property type="entry name" value="Bact_OuterMem_StrucFunc"/>
</dbReference>
<evidence type="ECO:0000256" key="1">
    <source>
        <dbReference type="ARBA" id="ARBA00004162"/>
    </source>
</evidence>
<dbReference type="SUPFAM" id="SSF103088">
    <property type="entry name" value="OmpA-like"/>
    <property type="match status" value="1"/>
</dbReference>
<dbReference type="InterPro" id="IPR006665">
    <property type="entry name" value="OmpA-like"/>
</dbReference>
<evidence type="ECO:0000313" key="10">
    <source>
        <dbReference type="EMBL" id="GIZ52655.1"/>
    </source>
</evidence>
<evidence type="ECO:0000256" key="2">
    <source>
        <dbReference type="ARBA" id="ARBA00008914"/>
    </source>
</evidence>
<organism evidence="10 11">
    <name type="scientific">Noviherbaspirillum aridicola</name>
    <dbReference type="NCBI Taxonomy" id="2849687"/>
    <lineage>
        <taxon>Bacteria</taxon>
        <taxon>Pseudomonadati</taxon>
        <taxon>Pseudomonadota</taxon>
        <taxon>Betaproteobacteria</taxon>
        <taxon>Burkholderiales</taxon>
        <taxon>Oxalobacteraceae</taxon>
        <taxon>Noviherbaspirillum</taxon>
    </lineage>
</organism>
<dbReference type="PROSITE" id="PS51123">
    <property type="entry name" value="OMPA_2"/>
    <property type="match status" value="1"/>
</dbReference>
<evidence type="ECO:0000256" key="3">
    <source>
        <dbReference type="ARBA" id="ARBA00022475"/>
    </source>
</evidence>
<proteinExistence type="inferred from homology"/>
<sequence>MPEPGAAMARERRRRFDDEEGDNHERWVVSYADFITLLFAFFVVMYALSTVNEGKYRVLSNSLLSAFGRQQVGPVPADLPSGSVAPPPVVPRGVPMKPRNAEAVRREREHLTSVARDILKALAPLVEQGKVRVTQTPRGVTVEINASVLFAPGDARLSGSSIAALRAVADVLKNDDHSIQVEGHTDSVPIRNASFPSNWELSAVRASAVVRLFIDGGIAEERLTAVGHGATRPVESNDTAEGRLRNRRVSLMILSNVPEERTEVPVK</sequence>
<dbReference type="EMBL" id="BPMK01000011">
    <property type="protein sequence ID" value="GIZ52655.1"/>
    <property type="molecule type" value="Genomic_DNA"/>
</dbReference>
<reference evidence="10 11" key="1">
    <citation type="journal article" date="2022" name="Int. J. Syst. Evol. Microbiol.">
        <title>Noviherbaspirillum aridicola sp. nov., isolated from an arid soil in Pakistan.</title>
        <authorList>
            <person name="Khan I.U."/>
            <person name="Saqib M."/>
            <person name="Amin A."/>
            <person name="Hussain F."/>
            <person name="Li L."/>
            <person name="Liu Y.H."/>
            <person name="Fang B.Z."/>
            <person name="Ahmed I."/>
            <person name="Li W.J."/>
        </authorList>
    </citation>
    <scope>NUCLEOTIDE SEQUENCE [LARGE SCALE GENOMIC DNA]</scope>
    <source>
        <strain evidence="10 11">NCCP-691</strain>
    </source>
</reference>
<dbReference type="PANTHER" id="PTHR30329:SF20">
    <property type="entry name" value="EXPORTED PROTEIN"/>
    <property type="match status" value="1"/>
</dbReference>
<protein>
    <submittedName>
        <fullName evidence="10">Flagellar motor protein MotD</fullName>
    </submittedName>
</protein>